<sequence length="334" mass="38342">MKQRGHTWIAIRAVGLVQDDPKTQGLAEILAPWVRHAYIGCWLPDMPKFKKGHGIIGNHTFKNTPYFGPNASRFVVDKATLLAALDGNLALHNAVARDITLEPDWWDRSFKADQKAGQHLPNCLSSLFDTIADMLLLGDEELDGLVPGSTGYYGPYLDEKCTISKEQVSTFFFMMSHYIADCFMPCHADKRVLAAYVKDQPDMHRRWESHWEREVGTYFKKQNLRDCQDTPARIIARAKTLDTKFGLSFHNPLTWPGDDRDIWETAVLWCRGAFAFNSMIFPEDDFPYDGDEKPVFDTYFTDGDELARIDRVVLQSAVYATASTWKRIWRKFKQ</sequence>
<dbReference type="Proteomes" id="UP000427906">
    <property type="component" value="Chromosome"/>
</dbReference>
<reference evidence="1 2" key="1">
    <citation type="submission" date="2019-11" db="EMBL/GenBank/DDBJ databases">
        <title>Comparative genomics of hydrocarbon-degrading Desulfosarcina strains.</title>
        <authorList>
            <person name="Watanabe M."/>
            <person name="Kojima H."/>
            <person name="Fukui M."/>
        </authorList>
    </citation>
    <scope>NUCLEOTIDE SEQUENCE [LARGE SCALE GENOMIC DNA]</scope>
    <source>
        <strain evidence="1 2">PL12</strain>
    </source>
</reference>
<dbReference type="SUPFAM" id="SSF48537">
    <property type="entry name" value="Phospholipase C/P1 nuclease"/>
    <property type="match status" value="1"/>
</dbReference>
<dbReference type="InterPro" id="IPR008947">
    <property type="entry name" value="PLipase_C/P1_nuclease_dom_sf"/>
</dbReference>
<name>A0A5K7YP82_9BACT</name>
<dbReference type="RefSeq" id="WP_155316847.1">
    <property type="nucleotide sequence ID" value="NZ_AP021874.1"/>
</dbReference>
<keyword evidence="2" id="KW-1185">Reference proteome</keyword>
<accession>A0A5K7YP82</accession>
<dbReference type="KEGG" id="dalk:DSCA_26510"/>
<gene>
    <name evidence="1" type="ORF">DSCA_26510</name>
</gene>
<evidence type="ECO:0000313" key="1">
    <source>
        <dbReference type="EMBL" id="BBO68721.1"/>
    </source>
</evidence>
<protein>
    <submittedName>
        <fullName evidence="1">Uncharacterized protein</fullName>
    </submittedName>
</protein>
<evidence type="ECO:0000313" key="2">
    <source>
        <dbReference type="Proteomes" id="UP000427906"/>
    </source>
</evidence>
<organism evidence="1 2">
    <name type="scientific">Desulfosarcina alkanivorans</name>
    <dbReference type="NCBI Taxonomy" id="571177"/>
    <lineage>
        <taxon>Bacteria</taxon>
        <taxon>Pseudomonadati</taxon>
        <taxon>Thermodesulfobacteriota</taxon>
        <taxon>Desulfobacteria</taxon>
        <taxon>Desulfobacterales</taxon>
        <taxon>Desulfosarcinaceae</taxon>
        <taxon>Desulfosarcina</taxon>
    </lineage>
</organism>
<proteinExistence type="predicted"/>
<dbReference type="OrthoDB" id="9773802at2"/>
<dbReference type="GO" id="GO:0016788">
    <property type="term" value="F:hydrolase activity, acting on ester bonds"/>
    <property type="evidence" value="ECO:0007669"/>
    <property type="project" value="InterPro"/>
</dbReference>
<dbReference type="EMBL" id="AP021874">
    <property type="protein sequence ID" value="BBO68721.1"/>
    <property type="molecule type" value="Genomic_DNA"/>
</dbReference>
<dbReference type="AlphaFoldDB" id="A0A5K7YP82"/>